<dbReference type="PANTHER" id="PTHR30290:SF9">
    <property type="entry name" value="OLIGOPEPTIDE-BINDING PROTEIN APPA"/>
    <property type="match status" value="1"/>
</dbReference>
<accession>A0A3P3D5G6</accession>
<keyword evidence="3" id="KW-0813">Transport</keyword>
<dbReference type="AlphaFoldDB" id="A0A3P3D5G6"/>
<dbReference type="InterPro" id="IPR023765">
    <property type="entry name" value="SBP_5_CS"/>
</dbReference>
<dbReference type="GO" id="GO:0030288">
    <property type="term" value="C:outer membrane-bounded periplasmic space"/>
    <property type="evidence" value="ECO:0007669"/>
    <property type="project" value="UniProtKB-ARBA"/>
</dbReference>
<dbReference type="PIRSF" id="PIRSF002741">
    <property type="entry name" value="MppA"/>
    <property type="match status" value="1"/>
</dbReference>
<dbReference type="Gene3D" id="3.10.105.10">
    <property type="entry name" value="Dipeptide-binding Protein, Domain 3"/>
    <property type="match status" value="1"/>
</dbReference>
<dbReference type="PROSITE" id="PS01040">
    <property type="entry name" value="SBP_BACTERIAL_5"/>
    <property type="match status" value="1"/>
</dbReference>
<sequence>MTLLPKTLAALLLSAGLVQAGGPSLVLAIGGEPETGFDPVMGWGSYGNPLFQSTLLKRDTDLATTPDLATDWRLSEDRLTWTITIRDDVKFSDGSALTAQDVAFTFTTAKAAAGERDLQVMKGAEAIDAHSLRITLTKPWITFAETFYTLGIVPAASYGPGYGRNPLGSGPFRLVSWAEGEQMIVEPNPVYYGAAPPFGKLTFLFTGQDAGLAAAQAGVAHLVSVPAQLAEALPPKFRAVRARTVDNRGLSLPFGLPAERQGRQTGHAVTADPAIRRAINLGIDRSLVVDVALHGHGTPAFGSVDGLPWSDPQDRVAYDPEGALAVLDAGGWRPGADGIRVKDGLRAGFRIHYPAADATRQALAETAAELLRPLGIEATPVGGSWEAIGRVMHSEPVVFGFGSHSPWQLYSIFSSDLGGVGWANPTYYANPKVDALFARAQSAESLEASYPLWAAAAAEFGLQKDNAWAWLVNLDHVYFVSDCLEIGPTQTEPHGHGWPVTATLAQWRWSCE</sequence>
<dbReference type="GO" id="GO:0043190">
    <property type="term" value="C:ATP-binding cassette (ABC) transporter complex"/>
    <property type="evidence" value="ECO:0007669"/>
    <property type="project" value="InterPro"/>
</dbReference>
<dbReference type="Gene3D" id="3.40.190.10">
    <property type="entry name" value="Periplasmic binding protein-like II"/>
    <property type="match status" value="1"/>
</dbReference>
<evidence type="ECO:0000256" key="3">
    <source>
        <dbReference type="ARBA" id="ARBA00022448"/>
    </source>
</evidence>
<dbReference type="EMBL" id="RRAZ01000055">
    <property type="protein sequence ID" value="RRH68836.1"/>
    <property type="molecule type" value="Genomic_DNA"/>
</dbReference>
<name>A0A3P3D5G6_9RHOB</name>
<dbReference type="InterPro" id="IPR000914">
    <property type="entry name" value="SBP_5_dom"/>
</dbReference>
<evidence type="ECO:0000259" key="6">
    <source>
        <dbReference type="Pfam" id="PF00496"/>
    </source>
</evidence>
<feature type="signal peptide" evidence="5">
    <location>
        <begin position="1"/>
        <end position="20"/>
    </location>
</feature>
<evidence type="ECO:0000313" key="7">
    <source>
        <dbReference type="EMBL" id="RRH68836.1"/>
    </source>
</evidence>
<dbReference type="SUPFAM" id="SSF53850">
    <property type="entry name" value="Periplasmic binding protein-like II"/>
    <property type="match status" value="1"/>
</dbReference>
<comment type="similarity">
    <text evidence="2">Belongs to the bacterial solute-binding protein 5 family.</text>
</comment>
<dbReference type="RefSeq" id="WP_124966774.1">
    <property type="nucleotide sequence ID" value="NZ_RRAZ01000055.1"/>
</dbReference>
<dbReference type="PANTHER" id="PTHR30290">
    <property type="entry name" value="PERIPLASMIC BINDING COMPONENT OF ABC TRANSPORTER"/>
    <property type="match status" value="1"/>
</dbReference>
<protein>
    <submittedName>
        <fullName evidence="7">ABC transporter substrate-binding protein</fullName>
    </submittedName>
</protein>
<dbReference type="OrthoDB" id="9803988at2"/>
<proteinExistence type="inferred from homology"/>
<reference evidence="7 8" key="1">
    <citation type="submission" date="2018-11" db="EMBL/GenBank/DDBJ databases">
        <title>Gemmobacter sp. nov., YIM 102744-1 draft genome.</title>
        <authorList>
            <person name="Li G."/>
            <person name="Jiang Y."/>
        </authorList>
    </citation>
    <scope>NUCLEOTIDE SEQUENCE [LARGE SCALE GENOMIC DNA]</scope>
    <source>
        <strain evidence="7 8">YIM 102744-1</strain>
    </source>
</reference>
<evidence type="ECO:0000256" key="4">
    <source>
        <dbReference type="ARBA" id="ARBA00022729"/>
    </source>
</evidence>
<dbReference type="InterPro" id="IPR039424">
    <property type="entry name" value="SBP_5"/>
</dbReference>
<feature type="domain" description="Solute-binding protein family 5" evidence="6">
    <location>
        <begin position="65"/>
        <end position="386"/>
    </location>
</feature>
<feature type="chain" id="PRO_5018067602" evidence="5">
    <location>
        <begin position="21"/>
        <end position="512"/>
    </location>
</feature>
<dbReference type="InterPro" id="IPR030678">
    <property type="entry name" value="Peptide/Ni-bd"/>
</dbReference>
<dbReference type="CDD" id="cd08518">
    <property type="entry name" value="PBP2_NikA_DppA_OppA_like_19"/>
    <property type="match status" value="1"/>
</dbReference>
<evidence type="ECO:0000256" key="1">
    <source>
        <dbReference type="ARBA" id="ARBA00004418"/>
    </source>
</evidence>
<dbReference type="Pfam" id="PF00496">
    <property type="entry name" value="SBP_bac_5"/>
    <property type="match status" value="1"/>
</dbReference>
<evidence type="ECO:0000256" key="5">
    <source>
        <dbReference type="SAM" id="SignalP"/>
    </source>
</evidence>
<evidence type="ECO:0000313" key="8">
    <source>
        <dbReference type="Proteomes" id="UP000282125"/>
    </source>
</evidence>
<keyword evidence="8" id="KW-1185">Reference proteome</keyword>
<comment type="subcellular location">
    <subcellularLocation>
        <location evidence="1">Periplasm</location>
    </subcellularLocation>
</comment>
<dbReference type="GO" id="GO:1904680">
    <property type="term" value="F:peptide transmembrane transporter activity"/>
    <property type="evidence" value="ECO:0007669"/>
    <property type="project" value="TreeGrafter"/>
</dbReference>
<keyword evidence="4 5" id="KW-0732">Signal</keyword>
<comment type="caution">
    <text evidence="7">The sequence shown here is derived from an EMBL/GenBank/DDBJ whole genome shotgun (WGS) entry which is preliminary data.</text>
</comment>
<dbReference type="Proteomes" id="UP000282125">
    <property type="component" value="Unassembled WGS sequence"/>
</dbReference>
<gene>
    <name evidence="7" type="ORF">EG244_19230</name>
</gene>
<evidence type="ECO:0000256" key="2">
    <source>
        <dbReference type="ARBA" id="ARBA00005695"/>
    </source>
</evidence>
<organism evidence="7 8">
    <name type="scientific">Falsigemmobacter faecalis</name>
    <dbReference type="NCBI Taxonomy" id="2488730"/>
    <lineage>
        <taxon>Bacteria</taxon>
        <taxon>Pseudomonadati</taxon>
        <taxon>Pseudomonadota</taxon>
        <taxon>Alphaproteobacteria</taxon>
        <taxon>Rhodobacterales</taxon>
        <taxon>Paracoccaceae</taxon>
        <taxon>Falsigemmobacter</taxon>
    </lineage>
</organism>
<dbReference type="GO" id="GO:0015833">
    <property type="term" value="P:peptide transport"/>
    <property type="evidence" value="ECO:0007669"/>
    <property type="project" value="TreeGrafter"/>
</dbReference>